<dbReference type="InterPro" id="IPR013356">
    <property type="entry name" value="T2SS_GspD"/>
</dbReference>
<dbReference type="Gene3D" id="3.30.1370.120">
    <property type="match status" value="3"/>
</dbReference>
<organism evidence="16 17">
    <name type="scientific">Luteimonas salinilitoris</name>
    <dbReference type="NCBI Taxonomy" id="3237697"/>
    <lineage>
        <taxon>Bacteria</taxon>
        <taxon>Pseudomonadati</taxon>
        <taxon>Pseudomonadota</taxon>
        <taxon>Gammaproteobacteria</taxon>
        <taxon>Lysobacterales</taxon>
        <taxon>Lysobacteraceae</taxon>
        <taxon>Luteimonas</taxon>
    </lineage>
</organism>
<keyword evidence="9" id="KW-0998">Cell outer membrane</keyword>
<evidence type="ECO:0000256" key="1">
    <source>
        <dbReference type="ARBA" id="ARBA00004442"/>
    </source>
</evidence>
<evidence type="ECO:0000256" key="2">
    <source>
        <dbReference type="ARBA" id="ARBA00006980"/>
    </source>
</evidence>
<feature type="region of interest" description="Disordered" evidence="11">
    <location>
        <begin position="682"/>
        <end position="709"/>
    </location>
</feature>
<feature type="domain" description="NolW-like" evidence="14">
    <location>
        <begin position="259"/>
        <end position="379"/>
    </location>
</feature>
<dbReference type="InterPro" id="IPR050810">
    <property type="entry name" value="Bact_Secretion_Sys_Channel"/>
</dbReference>
<evidence type="ECO:0000256" key="7">
    <source>
        <dbReference type="ARBA" id="ARBA00022927"/>
    </source>
</evidence>
<feature type="signal peptide" evidence="12">
    <location>
        <begin position="1"/>
        <end position="25"/>
    </location>
</feature>
<dbReference type="NCBIfam" id="TIGR02517">
    <property type="entry name" value="type_II_gspD"/>
    <property type="match status" value="1"/>
</dbReference>
<keyword evidence="8" id="KW-0472">Membrane</keyword>
<comment type="caution">
    <text evidence="16">The sequence shown here is derived from an EMBL/GenBank/DDBJ whole genome shotgun (WGS) entry which is preliminary data.</text>
</comment>
<reference evidence="16 17" key="1">
    <citation type="submission" date="2024-07" db="EMBL/GenBank/DDBJ databases">
        <title>Luteimonas salilacus sp. nov., isolated from the shore soil of Salt Lake in Tibet of China.</title>
        <authorList>
            <person name="Zhang X."/>
            <person name="Li A."/>
        </authorList>
    </citation>
    <scope>NUCLEOTIDE SEQUENCE [LARGE SCALE GENOMIC DNA]</scope>
    <source>
        <strain evidence="16 17">B3-2-R+30</strain>
    </source>
</reference>
<evidence type="ECO:0000256" key="12">
    <source>
        <dbReference type="SAM" id="SignalP"/>
    </source>
</evidence>
<dbReference type="Pfam" id="PF03958">
    <property type="entry name" value="Secretin_N"/>
    <property type="match status" value="3"/>
</dbReference>
<dbReference type="InterPro" id="IPR005644">
    <property type="entry name" value="NolW-like"/>
</dbReference>
<evidence type="ECO:0000256" key="6">
    <source>
        <dbReference type="ARBA" id="ARBA00022729"/>
    </source>
</evidence>
<evidence type="ECO:0000313" key="17">
    <source>
        <dbReference type="Proteomes" id="UP001566331"/>
    </source>
</evidence>
<dbReference type="RefSeq" id="WP_370563416.1">
    <property type="nucleotide sequence ID" value="NZ_JBFWIB010000003.1"/>
</dbReference>
<keyword evidence="6 12" id="KW-0732">Signal</keyword>
<name>A0ABV4HK57_9GAMM</name>
<feature type="compositionally biased region" description="Pro residues" evidence="11">
    <location>
        <begin position="687"/>
        <end position="709"/>
    </location>
</feature>
<keyword evidence="17" id="KW-1185">Reference proteome</keyword>
<feature type="domain" description="NolW-like" evidence="14">
    <location>
        <begin position="189"/>
        <end position="254"/>
    </location>
</feature>
<dbReference type="InterPro" id="IPR004846">
    <property type="entry name" value="T2SS/T3SS_dom"/>
</dbReference>
<dbReference type="InterPro" id="IPR038591">
    <property type="entry name" value="NolW-like_sf"/>
</dbReference>
<evidence type="ECO:0000256" key="9">
    <source>
        <dbReference type="ARBA" id="ARBA00023237"/>
    </source>
</evidence>
<comment type="subcellular location">
    <subcellularLocation>
        <location evidence="1 10">Cell outer membrane</location>
    </subcellularLocation>
</comment>
<keyword evidence="3 10" id="KW-0813">Transport</keyword>
<dbReference type="InterPro" id="IPR001775">
    <property type="entry name" value="GspD/PilQ"/>
</dbReference>
<keyword evidence="7" id="KW-0653">Protein transport</keyword>
<accession>A0ABV4HK57</accession>
<proteinExistence type="inferred from homology"/>
<keyword evidence="5" id="KW-0812">Transmembrane</keyword>
<feature type="domain" description="GspD-like N0" evidence="15">
    <location>
        <begin position="35"/>
        <end position="105"/>
    </location>
</feature>
<dbReference type="EMBL" id="JBFWIC010000001">
    <property type="protein sequence ID" value="MEZ0473126.1"/>
    <property type="molecule type" value="Genomic_DNA"/>
</dbReference>
<protein>
    <submittedName>
        <fullName evidence="16">Type II secretion system secretin GspD</fullName>
    </submittedName>
</protein>
<evidence type="ECO:0000256" key="11">
    <source>
        <dbReference type="SAM" id="MobiDB-lite"/>
    </source>
</evidence>
<feature type="domain" description="NolW-like" evidence="14">
    <location>
        <begin position="127"/>
        <end position="187"/>
    </location>
</feature>
<evidence type="ECO:0000256" key="8">
    <source>
        <dbReference type="ARBA" id="ARBA00023136"/>
    </source>
</evidence>
<dbReference type="Pfam" id="PF21305">
    <property type="entry name" value="type_II_gspD_N0"/>
    <property type="match status" value="1"/>
</dbReference>
<evidence type="ECO:0000256" key="5">
    <source>
        <dbReference type="ARBA" id="ARBA00022692"/>
    </source>
</evidence>
<evidence type="ECO:0000259" key="13">
    <source>
        <dbReference type="Pfam" id="PF00263"/>
    </source>
</evidence>
<dbReference type="Proteomes" id="UP001566331">
    <property type="component" value="Unassembled WGS sequence"/>
</dbReference>
<dbReference type="PANTHER" id="PTHR30332:SF24">
    <property type="entry name" value="SECRETIN GSPD-RELATED"/>
    <property type="match status" value="1"/>
</dbReference>
<evidence type="ECO:0000259" key="14">
    <source>
        <dbReference type="Pfam" id="PF03958"/>
    </source>
</evidence>
<dbReference type="PANTHER" id="PTHR30332">
    <property type="entry name" value="PROBABLE GENERAL SECRETION PATHWAY PROTEIN D"/>
    <property type="match status" value="1"/>
</dbReference>
<keyword evidence="4" id="KW-1134">Transmembrane beta strand</keyword>
<evidence type="ECO:0000256" key="10">
    <source>
        <dbReference type="RuleBase" id="RU004004"/>
    </source>
</evidence>
<dbReference type="InterPro" id="IPR049371">
    <property type="entry name" value="GspD-like_N0"/>
</dbReference>
<gene>
    <name evidence="16" type="primary">gspD</name>
    <name evidence="16" type="ORF">AB6713_00625</name>
</gene>
<feature type="chain" id="PRO_5046278745" evidence="12">
    <location>
        <begin position="26"/>
        <end position="709"/>
    </location>
</feature>
<evidence type="ECO:0000256" key="4">
    <source>
        <dbReference type="ARBA" id="ARBA00022452"/>
    </source>
</evidence>
<dbReference type="Pfam" id="PF00263">
    <property type="entry name" value="Secretin"/>
    <property type="match status" value="1"/>
</dbReference>
<sequence>MALKPRFAPWLIAAGLCLAAPAALPQDTPAPAPALNVQNADIRAFIQDVARATGTTFLVDPRVQGTITLSNDEPLSEPELLGILVATLRANGLIAVPSGTGVYRVVPDDTAAQQPGAARGDGAGFSTEVFRLRHVDAQSAVETVKPLIGRGGVALATPQGNSLLVADYSDNLRRLRGLIAQIDQDRARVEAISLRNSSAREIAEVVNGLYAGQGRSSVLSVLPVESSNAVLLRGDPALVDTVRRVVEDLDRRAENSGDVRVIRLQHANAEELLPVLQQVVGLTGEAEARQGGGGSSSASSPLAASAMASMSNLAATLPRSDGATENGDAPLAASVAIAPGRRATIARYPGVNAIIINADPETQRMLVDVITQLDTRREQVLVEALVVEISDEAAKRLGAQLLLAGKDGTVPIGMSNFPGSAPGIAELAAAASRVRDGDTSSPLVSNALRSLLDYNGGLSGLAGETGSLVFGLIIDAVKSDTASNLLSTPSVLTLDNEEARILVGQEIPVTTGEVLGDSNSNPFRTIQRQDVGIQLVVRPQINAGGGITLDLRQEVSAIAGPVSEDFDELILSKREIETRVLADDGAIVVLGGLLDQADRNTVDKVPVLGDIPGLGALFRRTARSRNKTNLMVFIRPTIVRDPREAQGITAPRYDYMRREQLRSGGVPGDGRAQLDALIEDYFGTTPPVAPPAPLPPAEPQPEPSTEPQP</sequence>
<evidence type="ECO:0000259" key="15">
    <source>
        <dbReference type="Pfam" id="PF21305"/>
    </source>
</evidence>
<evidence type="ECO:0000313" key="16">
    <source>
        <dbReference type="EMBL" id="MEZ0473126.1"/>
    </source>
</evidence>
<evidence type="ECO:0000256" key="3">
    <source>
        <dbReference type="ARBA" id="ARBA00022448"/>
    </source>
</evidence>
<feature type="domain" description="Type II/III secretion system secretin-like" evidence="13">
    <location>
        <begin position="476"/>
        <end position="640"/>
    </location>
</feature>
<dbReference type="PRINTS" id="PR00811">
    <property type="entry name" value="BCTERIALGSPD"/>
</dbReference>
<comment type="similarity">
    <text evidence="2">Belongs to the bacterial secretin family. GSP D subfamily.</text>
</comment>